<keyword evidence="2" id="KW-0812">Transmembrane</keyword>
<feature type="transmembrane region" description="Helical" evidence="2">
    <location>
        <begin position="42"/>
        <end position="63"/>
    </location>
</feature>
<evidence type="ECO:0000313" key="4">
    <source>
        <dbReference type="Proteomes" id="UP000075840"/>
    </source>
</evidence>
<feature type="compositionally biased region" description="Polar residues" evidence="1">
    <location>
        <begin position="1"/>
        <end position="31"/>
    </location>
</feature>
<feature type="region of interest" description="Disordered" evidence="1">
    <location>
        <begin position="342"/>
        <end position="411"/>
    </location>
</feature>
<dbReference type="KEGG" id="aara:120906738"/>
<keyword evidence="2" id="KW-0472">Membrane</keyword>
<dbReference type="AlphaFoldDB" id="A0A8W7LVV1"/>
<evidence type="ECO:0000256" key="1">
    <source>
        <dbReference type="SAM" id="MobiDB-lite"/>
    </source>
</evidence>
<organism evidence="3 4">
    <name type="scientific">Anopheles arabiensis</name>
    <name type="common">Mosquito</name>
    <dbReference type="NCBI Taxonomy" id="7173"/>
    <lineage>
        <taxon>Eukaryota</taxon>
        <taxon>Metazoa</taxon>
        <taxon>Ecdysozoa</taxon>
        <taxon>Arthropoda</taxon>
        <taxon>Hexapoda</taxon>
        <taxon>Insecta</taxon>
        <taxon>Pterygota</taxon>
        <taxon>Neoptera</taxon>
        <taxon>Endopterygota</taxon>
        <taxon>Diptera</taxon>
        <taxon>Nematocera</taxon>
        <taxon>Culicoidea</taxon>
        <taxon>Culicidae</taxon>
        <taxon>Anophelinae</taxon>
        <taxon>Anopheles</taxon>
    </lineage>
</organism>
<dbReference type="Proteomes" id="UP000075840">
    <property type="component" value="Unassembled WGS sequence"/>
</dbReference>
<feature type="region of interest" description="Disordered" evidence="1">
    <location>
        <begin position="1"/>
        <end position="37"/>
    </location>
</feature>
<feature type="compositionally biased region" description="Low complexity" evidence="1">
    <location>
        <begin position="351"/>
        <end position="362"/>
    </location>
</feature>
<accession>A0A8W7LVV1</accession>
<dbReference type="EMBL" id="APCN01004849">
    <property type="status" value="NOT_ANNOTATED_CDS"/>
    <property type="molecule type" value="Genomic_DNA"/>
</dbReference>
<dbReference type="EnsemblMetazoa" id="AARA002523-RA">
    <property type="protein sequence ID" value="AARA002523-PA"/>
    <property type="gene ID" value="AARA002523"/>
</dbReference>
<proteinExistence type="predicted"/>
<feature type="compositionally biased region" description="Low complexity" evidence="1">
    <location>
        <begin position="377"/>
        <end position="392"/>
    </location>
</feature>
<reference evidence="3" key="1">
    <citation type="submission" date="2022-08" db="UniProtKB">
        <authorList>
            <consortium name="EnsemblMetazoa"/>
        </authorList>
    </citation>
    <scope>IDENTIFICATION</scope>
    <source>
        <strain evidence="3">Dongola</strain>
    </source>
</reference>
<dbReference type="GeneID" id="120906738"/>
<keyword evidence="4" id="KW-1185">Reference proteome</keyword>
<feature type="region of interest" description="Disordered" evidence="1">
    <location>
        <begin position="220"/>
        <end position="252"/>
    </location>
</feature>
<protein>
    <submittedName>
        <fullName evidence="3">Uncharacterized protein</fullName>
    </submittedName>
</protein>
<keyword evidence="2" id="KW-1133">Transmembrane helix</keyword>
<evidence type="ECO:0000313" key="3">
    <source>
        <dbReference type="EnsemblMetazoa" id="AARA002523-PA"/>
    </source>
</evidence>
<sequence length="411" mass="47041">MPTQNERNSPTSLTMQPTRAATLNRRQTGNVRQHQRRRRHPLLLPLLVTVCWSLFGLATTAPAKRASSPFPFNVTQALARASETWQRPCGSNLQSTNAEVDSSFNRTASYINIQIQVNMTLLDLENWRYRSGTNGSATTWNDSLRKRQFKFLQPFVKNESTWERRLSVYWAYLKLLRTFHDNYSESTNINREEAVALESVNGANLQLLCFVQEHRTMASQPVTGGKAATANQSATSKGKAAAGQPATSKGRTTAIQPLLPARNKTIDAAHMERMIKFNIQDASEIKIHIWYIMCRLDCFLTNMRQHLGQLIQNGGKRVHKGKPVNMSCQKCPYCSQFNKRCKPLKKKHRQQQQQQQQQQRQQHSQPNKHNRAGHNGQQKQSKHQQQQQTSRQPKGRKGTRTPNNHARNKQI</sequence>
<name>A0A8W7LVV1_ANOAR</name>
<dbReference type="RefSeq" id="XP_040174571.1">
    <property type="nucleotide sequence ID" value="XM_040318637.1"/>
</dbReference>
<evidence type="ECO:0000256" key="2">
    <source>
        <dbReference type="SAM" id="Phobius"/>
    </source>
</evidence>